<dbReference type="InterPro" id="IPR011009">
    <property type="entry name" value="Kinase-like_dom_sf"/>
</dbReference>
<dbReference type="GO" id="GO:0005524">
    <property type="term" value="F:ATP binding"/>
    <property type="evidence" value="ECO:0007669"/>
    <property type="project" value="InterPro"/>
</dbReference>
<evidence type="ECO:0000313" key="3">
    <source>
        <dbReference type="Proteomes" id="UP000234323"/>
    </source>
</evidence>
<comment type="caution">
    <text evidence="2">The sequence shown here is derived from an EMBL/GenBank/DDBJ whole genome shotgun (WGS) entry which is preliminary data.</text>
</comment>
<name>A0A2I1HBH9_9GLOM</name>
<keyword evidence="3" id="KW-1185">Reference proteome</keyword>
<feature type="domain" description="Protein kinase" evidence="1">
    <location>
        <begin position="1"/>
        <end position="102"/>
    </location>
</feature>
<evidence type="ECO:0000313" key="2">
    <source>
        <dbReference type="EMBL" id="PKY56236.1"/>
    </source>
</evidence>
<reference evidence="2 3" key="1">
    <citation type="submission" date="2015-10" db="EMBL/GenBank/DDBJ databases">
        <title>Genome analyses suggest a sexual origin of heterokaryosis in a supposedly ancient asexual fungus.</title>
        <authorList>
            <person name="Ropars J."/>
            <person name="Sedzielewska K."/>
            <person name="Noel J."/>
            <person name="Charron P."/>
            <person name="Farinelli L."/>
            <person name="Marton T."/>
            <person name="Kruger M."/>
            <person name="Pelin A."/>
            <person name="Brachmann A."/>
            <person name="Corradi N."/>
        </authorList>
    </citation>
    <scope>NUCLEOTIDE SEQUENCE [LARGE SCALE GENOMIC DNA]</scope>
    <source>
        <strain evidence="2 3">A4</strain>
    </source>
</reference>
<dbReference type="AlphaFoldDB" id="A0A2I1HBH9"/>
<dbReference type="SUPFAM" id="SSF56112">
    <property type="entry name" value="Protein kinase-like (PK-like)"/>
    <property type="match status" value="1"/>
</dbReference>
<accession>A0A2I1HBH9</accession>
<dbReference type="InterPro" id="IPR000719">
    <property type="entry name" value="Prot_kinase_dom"/>
</dbReference>
<organism evidence="2 3">
    <name type="scientific">Rhizophagus irregularis</name>
    <dbReference type="NCBI Taxonomy" id="588596"/>
    <lineage>
        <taxon>Eukaryota</taxon>
        <taxon>Fungi</taxon>
        <taxon>Fungi incertae sedis</taxon>
        <taxon>Mucoromycota</taxon>
        <taxon>Glomeromycotina</taxon>
        <taxon>Glomeromycetes</taxon>
        <taxon>Glomerales</taxon>
        <taxon>Glomeraceae</taxon>
        <taxon>Rhizophagus</taxon>
    </lineage>
</organism>
<dbReference type="GO" id="GO:0004672">
    <property type="term" value="F:protein kinase activity"/>
    <property type="evidence" value="ECO:0007669"/>
    <property type="project" value="InterPro"/>
</dbReference>
<dbReference type="Proteomes" id="UP000234323">
    <property type="component" value="Unassembled WGS sequence"/>
</dbReference>
<dbReference type="PROSITE" id="PS50011">
    <property type="entry name" value="PROTEIN_KINASE_DOM"/>
    <property type="match status" value="1"/>
</dbReference>
<dbReference type="EMBL" id="LLXI01002110">
    <property type="protein sequence ID" value="PKY56236.1"/>
    <property type="molecule type" value="Genomic_DNA"/>
</dbReference>
<sequence>MDPKKFSNRSYSLNEKSDVYSVGVLLWEISSGKPPFYVKGESYDCSLVFQIVQVVERLNVMIYQKNKNVDKKTDQITNENIVLNSIEESSDGELSQIIQEFDKVNNEIHNINNYCYNYGYGTLRNDSLAFEYFDRCSQKAAKNGNRESICNIIKLEMMLKNILVYTQNYLEELTKTK</sequence>
<protein>
    <recommendedName>
        <fullName evidence="1">Protein kinase domain-containing protein</fullName>
    </recommendedName>
</protein>
<gene>
    <name evidence="2" type="ORF">RhiirA4_476371</name>
</gene>
<proteinExistence type="predicted"/>
<evidence type="ECO:0000259" key="1">
    <source>
        <dbReference type="PROSITE" id="PS50011"/>
    </source>
</evidence>
<dbReference type="Gene3D" id="1.10.510.10">
    <property type="entry name" value="Transferase(Phosphotransferase) domain 1"/>
    <property type="match status" value="1"/>
</dbReference>